<dbReference type="PANTHER" id="PTHR10671:SF108">
    <property type="entry name" value="CLAUDIN FAMILY PROTEIN-RELATED"/>
    <property type="match status" value="1"/>
</dbReference>
<evidence type="ECO:0000256" key="4">
    <source>
        <dbReference type="ARBA" id="ARBA00023136"/>
    </source>
</evidence>
<proteinExistence type="predicted"/>
<evidence type="ECO:0000256" key="3">
    <source>
        <dbReference type="ARBA" id="ARBA00022989"/>
    </source>
</evidence>
<dbReference type="GO" id="GO:0005886">
    <property type="term" value="C:plasma membrane"/>
    <property type="evidence" value="ECO:0007669"/>
    <property type="project" value="TreeGrafter"/>
</dbReference>
<gene>
    <name evidence="6" type="ORF">SNE40_010380</name>
</gene>
<name>A0AAN8JV31_PATCE</name>
<keyword evidence="4 5" id="KW-0472">Membrane</keyword>
<sequence>MGIKEEFTGTSLLGKIAFILLLVANFCNWIAFCTTEWGKRYINNNNDDIYAGYGIWRICGNQEVTSGCSRTDGWALNWYGAFQAFAIFGFMGINIAFLLAVLSMFVSQCKKNEDAGLASAIICFVAGACYLVSVIIFGARFDNTYKSSNLNPDLGYSFALAIIALILAVIGGILIIVEAKKGGGTSPA</sequence>
<organism evidence="6 7">
    <name type="scientific">Patella caerulea</name>
    <name type="common">Rayed Mediterranean limpet</name>
    <dbReference type="NCBI Taxonomy" id="87958"/>
    <lineage>
        <taxon>Eukaryota</taxon>
        <taxon>Metazoa</taxon>
        <taxon>Spiralia</taxon>
        <taxon>Lophotrochozoa</taxon>
        <taxon>Mollusca</taxon>
        <taxon>Gastropoda</taxon>
        <taxon>Patellogastropoda</taxon>
        <taxon>Patelloidea</taxon>
        <taxon>Patellidae</taxon>
        <taxon>Patella</taxon>
    </lineage>
</organism>
<evidence type="ECO:0000313" key="7">
    <source>
        <dbReference type="Proteomes" id="UP001347796"/>
    </source>
</evidence>
<dbReference type="EMBL" id="JAZGQO010000007">
    <property type="protein sequence ID" value="KAK6182769.1"/>
    <property type="molecule type" value="Genomic_DNA"/>
</dbReference>
<evidence type="ECO:0000256" key="1">
    <source>
        <dbReference type="ARBA" id="ARBA00004141"/>
    </source>
</evidence>
<dbReference type="InterPro" id="IPR050579">
    <property type="entry name" value="PMP-22/EMP/MP20-like"/>
</dbReference>
<feature type="transmembrane region" description="Helical" evidence="5">
    <location>
        <begin position="12"/>
        <end position="32"/>
    </location>
</feature>
<dbReference type="AlphaFoldDB" id="A0AAN8JV31"/>
<accession>A0AAN8JV31</accession>
<dbReference type="Pfam" id="PF00822">
    <property type="entry name" value="PMP22_Claudin"/>
    <property type="match status" value="1"/>
</dbReference>
<feature type="transmembrane region" description="Helical" evidence="5">
    <location>
        <begin position="117"/>
        <end position="138"/>
    </location>
</feature>
<comment type="caution">
    <text evidence="6">The sequence shown here is derived from an EMBL/GenBank/DDBJ whole genome shotgun (WGS) entry which is preliminary data.</text>
</comment>
<evidence type="ECO:0000256" key="5">
    <source>
        <dbReference type="SAM" id="Phobius"/>
    </source>
</evidence>
<keyword evidence="2 5" id="KW-0812">Transmembrane</keyword>
<feature type="transmembrane region" description="Helical" evidence="5">
    <location>
        <begin position="81"/>
        <end position="105"/>
    </location>
</feature>
<dbReference type="Proteomes" id="UP001347796">
    <property type="component" value="Unassembled WGS sequence"/>
</dbReference>
<keyword evidence="7" id="KW-1185">Reference proteome</keyword>
<evidence type="ECO:0000313" key="6">
    <source>
        <dbReference type="EMBL" id="KAK6182769.1"/>
    </source>
</evidence>
<protein>
    <submittedName>
        <fullName evidence="6">Uncharacterized protein</fullName>
    </submittedName>
</protein>
<keyword evidence="3 5" id="KW-1133">Transmembrane helix</keyword>
<evidence type="ECO:0000256" key="2">
    <source>
        <dbReference type="ARBA" id="ARBA00022692"/>
    </source>
</evidence>
<dbReference type="InterPro" id="IPR004031">
    <property type="entry name" value="PMP22/EMP/MP20/Claudin"/>
</dbReference>
<dbReference type="Gene3D" id="1.20.140.150">
    <property type="match status" value="1"/>
</dbReference>
<feature type="transmembrane region" description="Helical" evidence="5">
    <location>
        <begin position="158"/>
        <end position="177"/>
    </location>
</feature>
<dbReference type="PANTHER" id="PTHR10671">
    <property type="entry name" value="EPITHELIAL MEMBRANE PROTEIN-RELATED"/>
    <property type="match status" value="1"/>
</dbReference>
<reference evidence="6 7" key="1">
    <citation type="submission" date="2024-01" db="EMBL/GenBank/DDBJ databases">
        <title>The genome of the rayed Mediterranean limpet Patella caerulea (Linnaeus, 1758).</title>
        <authorList>
            <person name="Anh-Thu Weber A."/>
            <person name="Halstead-Nussloch G."/>
        </authorList>
    </citation>
    <scope>NUCLEOTIDE SEQUENCE [LARGE SCALE GENOMIC DNA]</scope>
    <source>
        <strain evidence="6">AATW-2023a</strain>
        <tissue evidence="6">Whole specimen</tissue>
    </source>
</reference>
<comment type="subcellular location">
    <subcellularLocation>
        <location evidence="1">Membrane</location>
        <topology evidence="1">Multi-pass membrane protein</topology>
    </subcellularLocation>
</comment>